<reference evidence="1" key="1">
    <citation type="journal article" date="2021" name="Proc. Natl. Acad. Sci. U.S.A.">
        <title>A Catalog of Tens of Thousands of Viruses from Human Metagenomes Reveals Hidden Associations with Chronic Diseases.</title>
        <authorList>
            <person name="Tisza M.J."/>
            <person name="Buck C.B."/>
        </authorList>
    </citation>
    <scope>NUCLEOTIDE SEQUENCE</scope>
    <source>
        <strain evidence="1">Ctlpi2</strain>
    </source>
</reference>
<proteinExistence type="predicted"/>
<name>A0A8S5MLK6_9CAUD</name>
<sequence length="111" mass="12549">MTKKYIFEGYSDDTFGEYGITNIDHDDCGNSTLREFTVARPSGEGVSVTGIYCDNGMWNIGMAVLDEEKPLNADWYIYFEPNEERAYRNRLVVVAPDDAKLKCLTSGESEK</sequence>
<dbReference type="EMBL" id="BK014928">
    <property type="protein sequence ID" value="DAD83126.1"/>
    <property type="molecule type" value="Genomic_DNA"/>
</dbReference>
<accession>A0A8S5MLK6</accession>
<organism evidence="1">
    <name type="scientific">Podoviridae sp. ctlpi2</name>
    <dbReference type="NCBI Taxonomy" id="2826574"/>
    <lineage>
        <taxon>Viruses</taxon>
        <taxon>Duplodnaviria</taxon>
        <taxon>Heunggongvirae</taxon>
        <taxon>Uroviricota</taxon>
        <taxon>Caudoviricetes</taxon>
    </lineage>
</organism>
<protein>
    <submittedName>
        <fullName evidence="1">Uncharacterized protein</fullName>
    </submittedName>
</protein>
<evidence type="ECO:0000313" key="1">
    <source>
        <dbReference type="EMBL" id="DAD83126.1"/>
    </source>
</evidence>